<feature type="transmembrane region" description="Helical" evidence="2">
    <location>
        <begin position="80"/>
        <end position="100"/>
    </location>
</feature>
<keyword evidence="2" id="KW-1133">Transmembrane helix</keyword>
<proteinExistence type="predicted"/>
<dbReference type="Proteomes" id="UP000199025">
    <property type="component" value="Unassembled WGS sequence"/>
</dbReference>
<feature type="transmembrane region" description="Helical" evidence="2">
    <location>
        <begin position="259"/>
        <end position="280"/>
    </location>
</feature>
<feature type="transmembrane region" description="Helical" evidence="2">
    <location>
        <begin position="55"/>
        <end position="74"/>
    </location>
</feature>
<keyword evidence="4" id="KW-1185">Reference proteome</keyword>
<dbReference type="RefSeq" id="WP_177228985.1">
    <property type="nucleotide sequence ID" value="NZ_CBDQZW010000006.1"/>
</dbReference>
<feature type="region of interest" description="Disordered" evidence="1">
    <location>
        <begin position="290"/>
        <end position="313"/>
    </location>
</feature>
<keyword evidence="2" id="KW-0472">Membrane</keyword>
<dbReference type="PANTHER" id="PTHR40761:SF1">
    <property type="entry name" value="CONSERVED INTEGRAL MEMBRANE ALANINE VALINE AND LEUCINE RICH PROTEIN-RELATED"/>
    <property type="match status" value="1"/>
</dbReference>
<feature type="transmembrane region" description="Helical" evidence="2">
    <location>
        <begin position="167"/>
        <end position="188"/>
    </location>
</feature>
<gene>
    <name evidence="3" type="ORF">SAMN05421835_13524</name>
</gene>
<dbReference type="SUPFAM" id="SSF103481">
    <property type="entry name" value="Multidrug resistance efflux transporter EmrE"/>
    <property type="match status" value="1"/>
</dbReference>
<evidence type="ECO:0000256" key="2">
    <source>
        <dbReference type="SAM" id="Phobius"/>
    </source>
</evidence>
<name>A0A1I4CL48_9PSEU</name>
<evidence type="ECO:0000256" key="1">
    <source>
        <dbReference type="SAM" id="MobiDB-lite"/>
    </source>
</evidence>
<dbReference type="NCBIfam" id="NF038012">
    <property type="entry name" value="DMT_1"/>
    <property type="match status" value="1"/>
</dbReference>
<protein>
    <recommendedName>
        <fullName evidence="5">Magnesium transporter NIPA</fullName>
    </recommendedName>
</protein>
<reference evidence="3 4" key="1">
    <citation type="submission" date="2016-10" db="EMBL/GenBank/DDBJ databases">
        <authorList>
            <person name="de Groot N.N."/>
        </authorList>
    </citation>
    <scope>NUCLEOTIDE SEQUENCE [LARGE SCALE GENOMIC DNA]</scope>
    <source>
        <strain evidence="3 4">DSM 44468</strain>
    </source>
</reference>
<accession>A0A1I4CL48</accession>
<dbReference type="PANTHER" id="PTHR40761">
    <property type="entry name" value="CONSERVED INTEGRAL MEMBRANE ALANINE VALINE AND LEUCINE RICH PROTEIN-RELATED"/>
    <property type="match status" value="1"/>
</dbReference>
<evidence type="ECO:0000313" key="3">
    <source>
        <dbReference type="EMBL" id="SFK80997.1"/>
    </source>
</evidence>
<evidence type="ECO:0000313" key="4">
    <source>
        <dbReference type="Proteomes" id="UP000199025"/>
    </source>
</evidence>
<feature type="transmembrane region" description="Helical" evidence="2">
    <location>
        <begin position="6"/>
        <end position="28"/>
    </location>
</feature>
<organism evidence="3 4">
    <name type="scientific">Amycolatopsis sacchari</name>
    <dbReference type="NCBI Taxonomy" id="115433"/>
    <lineage>
        <taxon>Bacteria</taxon>
        <taxon>Bacillati</taxon>
        <taxon>Actinomycetota</taxon>
        <taxon>Actinomycetes</taxon>
        <taxon>Pseudonocardiales</taxon>
        <taxon>Pseudonocardiaceae</taxon>
        <taxon>Amycolatopsis</taxon>
    </lineage>
</organism>
<feature type="transmembrane region" description="Helical" evidence="2">
    <location>
        <begin position="200"/>
        <end position="218"/>
    </location>
</feature>
<feature type="transmembrane region" description="Helical" evidence="2">
    <location>
        <begin position="107"/>
        <end position="127"/>
    </location>
</feature>
<dbReference type="AlphaFoldDB" id="A0A1I4CL48"/>
<dbReference type="InterPro" id="IPR037185">
    <property type="entry name" value="EmrE-like"/>
</dbReference>
<feature type="transmembrane region" description="Helical" evidence="2">
    <location>
        <begin position="230"/>
        <end position="253"/>
    </location>
</feature>
<keyword evidence="2" id="KW-0812">Transmembrane</keyword>
<dbReference type="STRING" id="115433.SAMN05421835_13524"/>
<evidence type="ECO:0008006" key="5">
    <source>
        <dbReference type="Google" id="ProtNLM"/>
    </source>
</evidence>
<feature type="transmembrane region" description="Helical" evidence="2">
    <location>
        <begin position="139"/>
        <end position="160"/>
    </location>
</feature>
<dbReference type="EMBL" id="FORP01000035">
    <property type="protein sequence ID" value="SFK80997.1"/>
    <property type="molecule type" value="Genomic_DNA"/>
</dbReference>
<sequence>MDEQWTDLLVAVPSAVAGAALMGLASAVQAKASHQVRTSATLNPRLLVDLVHRPLWLVGIAATIGGLLLQVLALGFGPLLLVQPLLVTALPFASGFAAWLDRRRPDPVVVFGTLVCVAGLSAFLALARPTGGSTEMVANAGPLAVVLTLVALGGIGLSTVLRGPGRVLGLALATGVCYGVTAGLLKVVAGQLREGAGVPFTHWALYVVCVIGPIGFLLSQNTFQQGRMIAPALAVITTSDPLIGVAIGIGWLGESAATGAGVLAGEVLAAGVIVAGIAILSHRSSHLVAPPRTAGVSPGAGSRAHPSQRVPSR</sequence>